<evidence type="ECO:0000313" key="1">
    <source>
        <dbReference type="Proteomes" id="UP000694865"/>
    </source>
</evidence>
<dbReference type="InterPro" id="IPR010281">
    <property type="entry name" value="DUF885"/>
</dbReference>
<keyword evidence="1" id="KW-1185">Reference proteome</keyword>
<name>A0ABM0LVG3_SACKO</name>
<dbReference type="Proteomes" id="UP000694865">
    <property type="component" value="Unplaced"/>
</dbReference>
<evidence type="ECO:0000313" key="2">
    <source>
        <dbReference type="RefSeq" id="XP_006811754.1"/>
    </source>
</evidence>
<protein>
    <submittedName>
        <fullName evidence="2">Uncharacterized protein LOC100370690 isoform X1</fullName>
    </submittedName>
</protein>
<sequence>MSEALQFCHHKEGVSSAVRQLADVYWNWRLKIRPEFATLTGCHVYDDQLDCHTLETYDGMKKQGEEFLRQLNCHDESDMDAEDWTNYVILKEELNMFLSGIKFKGYLLCLNSPEDGRFYFARVINRMKFENEGDYNKLLSRYEKFPEQMNCFIQLFKQGIKEGMTHHVNCVKGMAESNEKFSLLDPKDTAFYTPFEKLVS</sequence>
<dbReference type="RefSeq" id="XP_006811754.1">
    <property type="nucleotide sequence ID" value="XM_006811691.1"/>
</dbReference>
<gene>
    <name evidence="2" type="primary">LOC100370690</name>
</gene>
<dbReference type="Pfam" id="PF05960">
    <property type="entry name" value="DUF885"/>
    <property type="match status" value="1"/>
</dbReference>
<accession>A0ABM0LVG3</accession>
<dbReference type="GeneID" id="100370690"/>
<proteinExistence type="predicted"/>
<reference evidence="2" key="1">
    <citation type="submission" date="2025-08" db="UniProtKB">
        <authorList>
            <consortium name="RefSeq"/>
        </authorList>
    </citation>
    <scope>IDENTIFICATION</scope>
    <source>
        <tissue evidence="2">Testes</tissue>
    </source>
</reference>
<dbReference type="PANTHER" id="PTHR33361">
    <property type="entry name" value="GLR0591 PROTEIN"/>
    <property type="match status" value="1"/>
</dbReference>
<organism evidence="1 2">
    <name type="scientific">Saccoglossus kowalevskii</name>
    <name type="common">Acorn worm</name>
    <dbReference type="NCBI Taxonomy" id="10224"/>
    <lineage>
        <taxon>Eukaryota</taxon>
        <taxon>Metazoa</taxon>
        <taxon>Hemichordata</taxon>
        <taxon>Enteropneusta</taxon>
        <taxon>Harrimaniidae</taxon>
        <taxon>Saccoglossus</taxon>
    </lineage>
</organism>
<dbReference type="PANTHER" id="PTHR33361:SF2">
    <property type="entry name" value="DUF885 DOMAIN-CONTAINING PROTEIN"/>
    <property type="match status" value="1"/>
</dbReference>